<dbReference type="EMBL" id="JANJQO010002133">
    <property type="protein sequence ID" value="KAJ2967985.1"/>
    <property type="molecule type" value="Genomic_DNA"/>
</dbReference>
<evidence type="ECO:0000313" key="2">
    <source>
        <dbReference type="Proteomes" id="UP001143910"/>
    </source>
</evidence>
<proteinExistence type="predicted"/>
<organism evidence="1 2">
    <name type="scientific">Zarea fungicola</name>
    <dbReference type="NCBI Taxonomy" id="93591"/>
    <lineage>
        <taxon>Eukaryota</taxon>
        <taxon>Fungi</taxon>
        <taxon>Dikarya</taxon>
        <taxon>Ascomycota</taxon>
        <taxon>Pezizomycotina</taxon>
        <taxon>Sordariomycetes</taxon>
        <taxon>Hypocreomycetidae</taxon>
        <taxon>Hypocreales</taxon>
        <taxon>Cordycipitaceae</taxon>
        <taxon>Zarea</taxon>
    </lineage>
</organism>
<evidence type="ECO:0000313" key="1">
    <source>
        <dbReference type="EMBL" id="KAJ2967985.1"/>
    </source>
</evidence>
<keyword evidence="2" id="KW-1185">Reference proteome</keyword>
<sequence length="381" mass="43869">MEDGHPDANGPITLTEALRTFLLRPDLLNHEREWLKAVLTKPQERLDRTVIPSPEQLFAKMGYIQQIFFLYTSPSNVGESGIRPFFLWHLSNLSFMPQNELQELSNDINAINAFINDVYPFVCQVLRGRTVVPIDLVRPNVKGVAAPRNTKQPDVLRRDNFKCLLTSKIMSLEVCHIIPYSGFATTTDERALERRWHIAKRMFGSQRADELERMLKGPGCTEFTWNLITLCRCIHHAWDLDHIGLEPVEISGTKTIRIRVQWFINPLAEKYAYLQDANATFEEINAMVQPLFQSVNVSDDHEVNIETGKPVLTGNVYTICRTNGIERSLMYRALQARWDLQRVMFCAGASGISTDDFVMPPEDEDSFRRILVEFSRHRQNM</sequence>
<accession>A0ACC1MLX2</accession>
<protein>
    <submittedName>
        <fullName evidence="1">Uncharacterized protein</fullName>
    </submittedName>
</protein>
<dbReference type="Proteomes" id="UP001143910">
    <property type="component" value="Unassembled WGS sequence"/>
</dbReference>
<reference evidence="1" key="1">
    <citation type="submission" date="2022-08" db="EMBL/GenBank/DDBJ databases">
        <title>Genome Sequence of Lecanicillium fungicola.</title>
        <authorList>
            <person name="Buettner E."/>
        </authorList>
    </citation>
    <scope>NUCLEOTIDE SEQUENCE</scope>
    <source>
        <strain evidence="1">Babe33</strain>
    </source>
</reference>
<name>A0ACC1MLX2_9HYPO</name>
<comment type="caution">
    <text evidence="1">The sequence shown here is derived from an EMBL/GenBank/DDBJ whole genome shotgun (WGS) entry which is preliminary data.</text>
</comment>
<gene>
    <name evidence="1" type="ORF">NQ176_g9400</name>
</gene>